<keyword evidence="3" id="KW-0813">Transport</keyword>
<feature type="region of interest" description="Disordered" evidence="8">
    <location>
        <begin position="1"/>
        <end position="20"/>
    </location>
</feature>
<name>A0A072TWC0_MEDTR</name>
<evidence type="ECO:0000256" key="5">
    <source>
        <dbReference type="ARBA" id="ARBA00022970"/>
    </source>
</evidence>
<dbReference type="PANTHER" id="PTHR33228:SF64">
    <property type="entry name" value="PROTEIN, PUTATIVE-RELATED"/>
    <property type="match status" value="1"/>
</dbReference>
<keyword evidence="4 9" id="KW-0812">Transmembrane</keyword>
<sequence>MGPNSTLSNNSTMNKSSSETASLRNLSSPIPYLFGGIALVLGVIAIALLIIACSFRKQYSSSTSTNDEEKSSNMHVVDMDQVSLEPKIVVIMAGESNPTYLAKPVSSISHVDQ</sequence>
<dbReference type="ExpressionAtlas" id="A0A072TWC0">
    <property type="expression patterns" value="differential"/>
</dbReference>
<dbReference type="HOGENOM" id="CLU_112624_3_0_1"/>
<evidence type="ECO:0000256" key="4">
    <source>
        <dbReference type="ARBA" id="ARBA00022692"/>
    </source>
</evidence>
<evidence type="ECO:0000256" key="2">
    <source>
        <dbReference type="ARBA" id="ARBA00009977"/>
    </source>
</evidence>
<keyword evidence="7 9" id="KW-0472">Membrane</keyword>
<feature type="transmembrane region" description="Helical" evidence="9">
    <location>
        <begin position="32"/>
        <end position="55"/>
    </location>
</feature>
<comment type="similarity">
    <text evidence="2">Belongs to the GLUTAMINE DUMPER 1 (TC 9.B.60) family.</text>
</comment>
<dbReference type="InterPro" id="IPR040359">
    <property type="entry name" value="GDU"/>
</dbReference>
<reference evidence="10 13" key="1">
    <citation type="journal article" date="2011" name="Nature">
        <title>The Medicago genome provides insight into the evolution of rhizobial symbioses.</title>
        <authorList>
            <person name="Young N.D."/>
            <person name="Debelle F."/>
            <person name="Oldroyd G.E."/>
            <person name="Geurts R."/>
            <person name="Cannon S.B."/>
            <person name="Udvardi M.K."/>
            <person name="Benedito V.A."/>
            <person name="Mayer K.F."/>
            <person name="Gouzy J."/>
            <person name="Schoof H."/>
            <person name="Van de Peer Y."/>
            <person name="Proost S."/>
            <person name="Cook D.R."/>
            <person name="Meyers B.C."/>
            <person name="Spannagl M."/>
            <person name="Cheung F."/>
            <person name="De Mita S."/>
            <person name="Krishnakumar V."/>
            <person name="Gundlach H."/>
            <person name="Zhou S."/>
            <person name="Mudge J."/>
            <person name="Bharti A.K."/>
            <person name="Murray J.D."/>
            <person name="Naoumkina M.A."/>
            <person name="Rosen B."/>
            <person name="Silverstein K.A."/>
            <person name="Tang H."/>
            <person name="Rombauts S."/>
            <person name="Zhao P.X."/>
            <person name="Zhou P."/>
            <person name="Barbe V."/>
            <person name="Bardou P."/>
            <person name="Bechner M."/>
            <person name="Bellec A."/>
            <person name="Berger A."/>
            <person name="Berges H."/>
            <person name="Bidwell S."/>
            <person name="Bisseling T."/>
            <person name="Choisne N."/>
            <person name="Couloux A."/>
            <person name="Denny R."/>
            <person name="Deshpande S."/>
            <person name="Dai X."/>
            <person name="Doyle J.J."/>
            <person name="Dudez A.M."/>
            <person name="Farmer A.D."/>
            <person name="Fouteau S."/>
            <person name="Franken C."/>
            <person name="Gibelin C."/>
            <person name="Gish J."/>
            <person name="Goldstein S."/>
            <person name="Gonzalez A.J."/>
            <person name="Green P.J."/>
            <person name="Hallab A."/>
            <person name="Hartog M."/>
            <person name="Hua A."/>
            <person name="Humphray S.J."/>
            <person name="Jeong D.H."/>
            <person name="Jing Y."/>
            <person name="Jocker A."/>
            <person name="Kenton S.M."/>
            <person name="Kim D.J."/>
            <person name="Klee K."/>
            <person name="Lai H."/>
            <person name="Lang C."/>
            <person name="Lin S."/>
            <person name="Macmil S.L."/>
            <person name="Magdelenat G."/>
            <person name="Matthews L."/>
            <person name="McCorrison J."/>
            <person name="Monaghan E.L."/>
            <person name="Mun J.H."/>
            <person name="Najar F.Z."/>
            <person name="Nicholson C."/>
            <person name="Noirot C."/>
            <person name="O'Bleness M."/>
            <person name="Paule C.R."/>
            <person name="Poulain J."/>
            <person name="Prion F."/>
            <person name="Qin B."/>
            <person name="Qu C."/>
            <person name="Retzel E.F."/>
            <person name="Riddle C."/>
            <person name="Sallet E."/>
            <person name="Samain S."/>
            <person name="Samson N."/>
            <person name="Sanders I."/>
            <person name="Saurat O."/>
            <person name="Scarpelli C."/>
            <person name="Schiex T."/>
            <person name="Segurens B."/>
            <person name="Severin A.J."/>
            <person name="Sherrier D.J."/>
            <person name="Shi R."/>
            <person name="Sims S."/>
            <person name="Singer S.R."/>
            <person name="Sinharoy S."/>
            <person name="Sterck L."/>
            <person name="Viollet A."/>
            <person name="Wang B.B."/>
            <person name="Wang K."/>
            <person name="Wang M."/>
            <person name="Wang X."/>
            <person name="Warfsmann J."/>
            <person name="Weissenbach J."/>
            <person name="White D.D."/>
            <person name="White J.D."/>
            <person name="Wiley G.B."/>
            <person name="Wincker P."/>
            <person name="Xing Y."/>
            <person name="Yang L."/>
            <person name="Yao Z."/>
            <person name="Ying F."/>
            <person name="Zhai J."/>
            <person name="Zhou L."/>
            <person name="Zuber A."/>
            <person name="Denarie J."/>
            <person name="Dixon R.A."/>
            <person name="May G.D."/>
            <person name="Schwartz D.C."/>
            <person name="Rogers J."/>
            <person name="Quetier F."/>
            <person name="Town C.D."/>
            <person name="Roe B.A."/>
        </authorList>
    </citation>
    <scope>NUCLEOTIDE SEQUENCE [LARGE SCALE GENOMIC DNA]</scope>
    <source>
        <strain evidence="10">A17</strain>
        <strain evidence="12 13">cv. Jemalong A17</strain>
    </source>
</reference>
<gene>
    <name evidence="12" type="primary">25497632</name>
    <name evidence="10" type="ordered locus">MTR_7g018090</name>
    <name evidence="11" type="ORF">MtrunA17_Chr7g0220691</name>
</gene>
<dbReference type="STRING" id="3880.A0A072TWC0"/>
<comment type="subcellular location">
    <subcellularLocation>
        <location evidence="1">Membrane</location>
        <topology evidence="1">Single-pass membrane protein</topology>
    </subcellularLocation>
</comment>
<reference evidence="12" key="3">
    <citation type="submission" date="2015-04" db="UniProtKB">
        <authorList>
            <consortium name="EnsemblPlants"/>
        </authorList>
    </citation>
    <scope>IDENTIFICATION</scope>
    <source>
        <strain evidence="12">cv. Jemalong A17</strain>
    </source>
</reference>
<reference evidence="10 13" key="2">
    <citation type="journal article" date="2014" name="BMC Genomics">
        <title>An improved genome release (version Mt4.0) for the model legume Medicago truncatula.</title>
        <authorList>
            <person name="Tang H."/>
            <person name="Krishnakumar V."/>
            <person name="Bidwell S."/>
            <person name="Rosen B."/>
            <person name="Chan A."/>
            <person name="Zhou S."/>
            <person name="Gentzbittel L."/>
            <person name="Childs K.L."/>
            <person name="Yandell M."/>
            <person name="Gundlach H."/>
            <person name="Mayer K.F."/>
            <person name="Schwartz D.C."/>
            <person name="Town C.D."/>
        </authorList>
    </citation>
    <scope>GENOME REANNOTATION</scope>
    <source>
        <strain evidence="10">A17</strain>
        <strain evidence="12 13">cv. Jemalong A17</strain>
    </source>
</reference>
<dbReference type="Proteomes" id="UP000002051">
    <property type="component" value="Unassembled WGS sequence"/>
</dbReference>
<dbReference type="AlphaFoldDB" id="A0A072TWC0"/>
<organism evidence="10 13">
    <name type="scientific">Medicago truncatula</name>
    <name type="common">Barrel medic</name>
    <name type="synonym">Medicago tribuloides</name>
    <dbReference type="NCBI Taxonomy" id="3880"/>
    <lineage>
        <taxon>Eukaryota</taxon>
        <taxon>Viridiplantae</taxon>
        <taxon>Streptophyta</taxon>
        <taxon>Embryophyta</taxon>
        <taxon>Tracheophyta</taxon>
        <taxon>Spermatophyta</taxon>
        <taxon>Magnoliopsida</taxon>
        <taxon>eudicotyledons</taxon>
        <taxon>Gunneridae</taxon>
        <taxon>Pentapetalae</taxon>
        <taxon>rosids</taxon>
        <taxon>fabids</taxon>
        <taxon>Fabales</taxon>
        <taxon>Fabaceae</taxon>
        <taxon>Papilionoideae</taxon>
        <taxon>50 kb inversion clade</taxon>
        <taxon>NPAAA clade</taxon>
        <taxon>Hologalegina</taxon>
        <taxon>IRL clade</taxon>
        <taxon>Trifolieae</taxon>
        <taxon>Medicago</taxon>
    </lineage>
</organism>
<evidence type="ECO:0000256" key="1">
    <source>
        <dbReference type="ARBA" id="ARBA00004167"/>
    </source>
</evidence>
<dbReference type="GO" id="GO:0006865">
    <property type="term" value="P:amino acid transport"/>
    <property type="evidence" value="ECO:0007669"/>
    <property type="project" value="UniProtKB-KW"/>
</dbReference>
<evidence type="ECO:0000256" key="7">
    <source>
        <dbReference type="ARBA" id="ARBA00023136"/>
    </source>
</evidence>
<keyword evidence="6 9" id="KW-1133">Transmembrane helix</keyword>
<evidence type="ECO:0000256" key="9">
    <source>
        <dbReference type="SAM" id="Phobius"/>
    </source>
</evidence>
<protein>
    <submittedName>
        <fullName evidence="10">Transmembrane protein, putative</fullName>
    </submittedName>
</protein>
<keyword evidence="13" id="KW-1185">Reference proteome</keyword>
<dbReference type="GO" id="GO:0016020">
    <property type="term" value="C:membrane"/>
    <property type="evidence" value="ECO:0007669"/>
    <property type="project" value="UniProtKB-SubCell"/>
</dbReference>
<proteinExistence type="inferred from homology"/>
<dbReference type="Gramene" id="rna38690">
    <property type="protein sequence ID" value="RHN44556.1"/>
    <property type="gene ID" value="gene38690"/>
</dbReference>
<evidence type="ECO:0000313" key="11">
    <source>
        <dbReference type="EMBL" id="RHN44556.1"/>
    </source>
</evidence>
<accession>A0A072TWC0</accession>
<dbReference type="Proteomes" id="UP000265566">
    <property type="component" value="Chromosome 7"/>
</dbReference>
<dbReference type="PANTHER" id="PTHR33228">
    <property type="entry name" value="PROTEIN GLUTAMINE DUMPER 4-RELATED"/>
    <property type="match status" value="1"/>
</dbReference>
<dbReference type="EMBL" id="CM001223">
    <property type="protein sequence ID" value="KEH21794.1"/>
    <property type="molecule type" value="Genomic_DNA"/>
</dbReference>
<evidence type="ECO:0000256" key="3">
    <source>
        <dbReference type="ARBA" id="ARBA00022448"/>
    </source>
</evidence>
<keyword evidence="5" id="KW-0029">Amino-acid transport</keyword>
<reference evidence="11" key="4">
    <citation type="journal article" date="2018" name="Nat. Plants">
        <title>Whole-genome landscape of Medicago truncatula symbiotic genes.</title>
        <authorList>
            <person name="Pecrix Y."/>
            <person name="Gamas P."/>
            <person name="Carrere S."/>
        </authorList>
    </citation>
    <scope>NUCLEOTIDE SEQUENCE</scope>
    <source>
        <tissue evidence="11">Leaves</tissue>
    </source>
</reference>
<dbReference type="EnsemblPlants" id="KEH21794">
    <property type="protein sequence ID" value="KEH21794"/>
    <property type="gene ID" value="MTR_7g018090"/>
</dbReference>
<evidence type="ECO:0000256" key="6">
    <source>
        <dbReference type="ARBA" id="ARBA00022989"/>
    </source>
</evidence>
<dbReference type="GO" id="GO:0080143">
    <property type="term" value="P:regulation of amino acid export"/>
    <property type="evidence" value="ECO:0007669"/>
    <property type="project" value="InterPro"/>
</dbReference>
<evidence type="ECO:0000313" key="10">
    <source>
        <dbReference type="EMBL" id="KEH21794.1"/>
    </source>
</evidence>
<evidence type="ECO:0000313" key="12">
    <source>
        <dbReference type="EnsemblPlants" id="KEH21794"/>
    </source>
</evidence>
<dbReference type="EMBL" id="PSQE01000007">
    <property type="protein sequence ID" value="RHN44556.1"/>
    <property type="molecule type" value="Genomic_DNA"/>
</dbReference>
<evidence type="ECO:0000313" key="13">
    <source>
        <dbReference type="Proteomes" id="UP000002051"/>
    </source>
</evidence>
<evidence type="ECO:0000256" key="8">
    <source>
        <dbReference type="SAM" id="MobiDB-lite"/>
    </source>
</evidence>